<dbReference type="KEGG" id="nec:KGD82_16460"/>
<dbReference type="EMBL" id="CP074402">
    <property type="protein sequence ID" value="QVJ00352.1"/>
    <property type="molecule type" value="Genomic_DNA"/>
</dbReference>
<accession>A0A975QJJ4</accession>
<reference evidence="1" key="1">
    <citation type="submission" date="2021-05" db="EMBL/GenBank/DDBJ databases">
        <authorList>
            <person name="Kaiqin L."/>
            <person name="Jian G."/>
        </authorList>
    </citation>
    <scope>NUCLEOTIDE SEQUENCE</scope>
    <source>
        <strain evidence="1">HDS5</strain>
    </source>
</reference>
<name>A0A975QJJ4_9ACTN</name>
<sequence length="141" mass="15899">MSALTVARLAATTARWADRHHPTRATLRAYHRRADALYWDPSPVSAAGQNRQFARLDDVREPLARAARALAHEHGLDFVVLAEELGELWQRPDVARWIGGHRVYRIDYAAWLITEWVEELQEAAAADPAVAGVLAEHLHRP</sequence>
<gene>
    <name evidence="1" type="ORF">KGD82_16460</name>
</gene>
<organism evidence="1 2">
    <name type="scientific">Nocardiopsis eucommiae</name>
    <dbReference type="NCBI Taxonomy" id="2831970"/>
    <lineage>
        <taxon>Bacteria</taxon>
        <taxon>Bacillati</taxon>
        <taxon>Actinomycetota</taxon>
        <taxon>Actinomycetes</taxon>
        <taxon>Streptosporangiales</taxon>
        <taxon>Nocardiopsidaceae</taxon>
        <taxon>Nocardiopsis</taxon>
    </lineage>
</organism>
<evidence type="ECO:0000313" key="1">
    <source>
        <dbReference type="EMBL" id="QVJ00352.1"/>
    </source>
</evidence>
<proteinExistence type="predicted"/>
<keyword evidence="2" id="KW-1185">Reference proteome</keyword>
<dbReference type="AlphaFoldDB" id="A0A975QJJ4"/>
<evidence type="ECO:0000313" key="2">
    <source>
        <dbReference type="Proteomes" id="UP000682416"/>
    </source>
</evidence>
<dbReference type="Proteomes" id="UP000682416">
    <property type="component" value="Chromosome"/>
</dbReference>
<protein>
    <submittedName>
        <fullName evidence="1">Uncharacterized protein</fullName>
    </submittedName>
</protein>